<dbReference type="RefSeq" id="WP_198164811.1">
    <property type="nucleotide sequence ID" value="NZ_CP013729.1"/>
</dbReference>
<organism evidence="1 2">
    <name type="scientific">Roseateles depolymerans</name>
    <dbReference type="NCBI Taxonomy" id="76731"/>
    <lineage>
        <taxon>Bacteria</taxon>
        <taxon>Pseudomonadati</taxon>
        <taxon>Pseudomonadota</taxon>
        <taxon>Betaproteobacteria</taxon>
        <taxon>Burkholderiales</taxon>
        <taxon>Sphaerotilaceae</taxon>
        <taxon>Roseateles</taxon>
    </lineage>
</organism>
<reference evidence="1 2" key="1">
    <citation type="submission" date="2015-12" db="EMBL/GenBank/DDBJ databases">
        <title>Complete genome of Roseateles depolymerans KCTC 42856.</title>
        <authorList>
            <person name="Kim K.M."/>
        </authorList>
    </citation>
    <scope>NUCLEOTIDE SEQUENCE [LARGE SCALE GENOMIC DNA]</scope>
    <source>
        <strain evidence="1 2">KCTC 42856</strain>
    </source>
</reference>
<evidence type="ECO:0000313" key="1">
    <source>
        <dbReference type="EMBL" id="ALV08304.1"/>
    </source>
</evidence>
<proteinExistence type="predicted"/>
<keyword evidence="2" id="KW-1185">Reference proteome</keyword>
<dbReference type="AlphaFoldDB" id="A0A0U3NIS9"/>
<evidence type="ECO:0000313" key="2">
    <source>
        <dbReference type="Proteomes" id="UP000060699"/>
    </source>
</evidence>
<dbReference type="KEGG" id="rdp:RD2015_3853"/>
<accession>A0A0U3NIS9</accession>
<dbReference type="EMBL" id="CP013729">
    <property type="protein sequence ID" value="ALV08304.1"/>
    <property type="molecule type" value="Genomic_DNA"/>
</dbReference>
<gene>
    <name evidence="1" type="ORF">RD2015_3853</name>
</gene>
<dbReference type="InterPro" id="IPR038989">
    <property type="entry name" value="UbiJ"/>
</dbReference>
<dbReference type="Proteomes" id="UP000060699">
    <property type="component" value="Chromosome"/>
</dbReference>
<dbReference type="PANTHER" id="PTHR38693:SF1">
    <property type="entry name" value="UBIQUINONE BIOSYNTHESIS ACCESSORY FACTOR UBIJ"/>
    <property type="match status" value="1"/>
</dbReference>
<dbReference type="PANTHER" id="PTHR38693">
    <property type="entry name" value="UBIQUINONE BIOSYNTHESIS PROTEIN UBIJ"/>
    <property type="match status" value="1"/>
</dbReference>
<protein>
    <submittedName>
        <fullName evidence="1">Uncharacterized protein</fullName>
    </submittedName>
</protein>
<dbReference type="GO" id="GO:0006744">
    <property type="term" value="P:ubiquinone biosynthetic process"/>
    <property type="evidence" value="ECO:0007669"/>
    <property type="project" value="InterPro"/>
</dbReference>
<name>A0A0U3NIS9_9BURK</name>
<dbReference type="STRING" id="76731.RD2015_3853"/>
<sequence length="177" mass="19179">MLQEWSKLLAPAVQDRITLLLNHVMSREPVVTTRLAPQAGKTVRLHLAGWPRLLPAAPDLRLRITPAGLLERLNDGETQEQEPDLEIQLEASNPAAAAFGVLSGERPEVRVLGDAQLAGDINWLIDNLRWDIEDDLAAITGPAVAHQLGRVGRAAAQGMALLARQAGRFMPDGQGRA</sequence>